<protein>
    <recommendedName>
        <fullName evidence="2 7">Protein RecA</fullName>
    </recommendedName>
    <alternativeName>
        <fullName evidence="7 8">Recombinase A</fullName>
    </alternativeName>
</protein>
<feature type="domain" description="RecA family profile 2" evidence="12">
    <location>
        <begin position="201"/>
        <end position="274"/>
    </location>
</feature>
<dbReference type="PROSITE" id="PS50163">
    <property type="entry name" value="RECA_3"/>
    <property type="match status" value="1"/>
</dbReference>
<evidence type="ECO:0000256" key="7">
    <source>
        <dbReference type="HAMAP-Rule" id="MF_00268"/>
    </source>
</evidence>
<evidence type="ECO:0000256" key="4">
    <source>
        <dbReference type="ARBA" id="ARBA00022840"/>
    </source>
</evidence>
<dbReference type="InterPro" id="IPR013765">
    <property type="entry name" value="DNA_recomb/repair_RecA"/>
</dbReference>
<evidence type="ECO:0000313" key="13">
    <source>
        <dbReference type="EMBL" id="MBC8571488.1"/>
    </source>
</evidence>
<dbReference type="Gene3D" id="3.40.50.300">
    <property type="entry name" value="P-loop containing nucleotide triphosphate hydrolases"/>
    <property type="match status" value="1"/>
</dbReference>
<evidence type="ECO:0000256" key="3">
    <source>
        <dbReference type="ARBA" id="ARBA00022741"/>
    </source>
</evidence>
<dbReference type="RefSeq" id="WP_249306175.1">
    <property type="nucleotide sequence ID" value="NZ_JACRSZ010000001.1"/>
</dbReference>
<dbReference type="CDD" id="cd00983">
    <property type="entry name" value="RecA"/>
    <property type="match status" value="1"/>
</dbReference>
<comment type="subcellular location">
    <subcellularLocation>
        <location evidence="7">Cytoplasm</location>
    </subcellularLocation>
</comment>
<sequence length="349" mass="37595">MINDEKQKALDAALSQIEKQFGKGSVMKLGDSSANMNVETIPTGSLSLDIALGLGGIPKGRVIEVYGPESSGKTTVALHMVAEVQKRGGVAGFIDAEHALDPVYASKIGVDIDNLYISQPDNGEQALEITETLVRSGAVDIIIVDSVAALVPKAEIDGDMGDSHVGLQARLMSQALRKLTACISKTNCTVIFINQLREKVGVMFGNPETTTGGRALKFYSSVRMDVRRIETLKQAGEMIGNRTRIKVVKNKIAPPFKEAEFDIMFGEGISREGDVLDLAANIGVINKSGAWYAYNGDKIGQGRENAKQFLRDHPEVMAEAESKVREHYGLQGTSAGQTVQTVPEEDAEE</sequence>
<evidence type="ECO:0000256" key="1">
    <source>
        <dbReference type="ARBA" id="ARBA00009391"/>
    </source>
</evidence>
<evidence type="ECO:0000256" key="5">
    <source>
        <dbReference type="ARBA" id="ARBA00023125"/>
    </source>
</evidence>
<feature type="region of interest" description="Disordered" evidence="10">
    <location>
        <begin position="327"/>
        <end position="349"/>
    </location>
</feature>
<comment type="function">
    <text evidence="7">Can catalyze the hydrolysis of ATP in the presence of single-stranded DNA, the ATP-dependent uptake of single-stranded DNA by duplex DNA, and the ATP-dependent hybridization of homologous single-stranded DNAs. It interacts with LexA causing its activation and leading to its autocatalytic cleavage.</text>
</comment>
<dbReference type="Pfam" id="PF21096">
    <property type="entry name" value="RecA_C"/>
    <property type="match status" value="1"/>
</dbReference>
<reference evidence="13 14" key="1">
    <citation type="submission" date="2020-08" db="EMBL/GenBank/DDBJ databases">
        <title>Genome public.</title>
        <authorList>
            <person name="Liu C."/>
            <person name="Sun Q."/>
        </authorList>
    </citation>
    <scope>NUCLEOTIDE SEQUENCE [LARGE SCALE GENOMIC DNA]</scope>
    <source>
        <strain evidence="13 14">NSJ-46</strain>
    </source>
</reference>
<dbReference type="PRINTS" id="PR00142">
    <property type="entry name" value="RECA"/>
</dbReference>
<evidence type="ECO:0000256" key="8">
    <source>
        <dbReference type="RuleBase" id="RU000526"/>
    </source>
</evidence>
<evidence type="ECO:0000256" key="9">
    <source>
        <dbReference type="RuleBase" id="RU004527"/>
    </source>
</evidence>
<keyword evidence="7" id="KW-0963">Cytoplasm</keyword>
<keyword evidence="7 8" id="KW-0742">SOS response</keyword>
<keyword evidence="7 9" id="KW-0227">DNA damage</keyword>
<evidence type="ECO:0000256" key="10">
    <source>
        <dbReference type="SAM" id="MobiDB-lite"/>
    </source>
</evidence>
<keyword evidence="7 8" id="KW-0234">DNA repair</keyword>
<keyword evidence="14" id="KW-1185">Reference proteome</keyword>
<keyword evidence="3 7" id="KW-0547">Nucleotide-binding</keyword>
<dbReference type="InterPro" id="IPR020584">
    <property type="entry name" value="DNA_recomb/repair_RecA_CS"/>
</dbReference>
<proteinExistence type="inferred from homology"/>
<feature type="domain" description="RecA family profile 1" evidence="11">
    <location>
        <begin position="37"/>
        <end position="196"/>
    </location>
</feature>
<dbReference type="PROSITE" id="PS00321">
    <property type="entry name" value="RECA_1"/>
    <property type="match status" value="1"/>
</dbReference>
<evidence type="ECO:0000259" key="11">
    <source>
        <dbReference type="PROSITE" id="PS50162"/>
    </source>
</evidence>
<dbReference type="InterPro" id="IPR049428">
    <property type="entry name" value="RecA-like_N"/>
</dbReference>
<dbReference type="PANTHER" id="PTHR45900">
    <property type="entry name" value="RECA"/>
    <property type="match status" value="1"/>
</dbReference>
<dbReference type="InterPro" id="IPR003593">
    <property type="entry name" value="AAA+_ATPase"/>
</dbReference>
<dbReference type="SUPFAM" id="SSF54752">
    <property type="entry name" value="RecA protein, C-terminal domain"/>
    <property type="match status" value="1"/>
</dbReference>
<comment type="similarity">
    <text evidence="1 7 9">Belongs to the RecA family.</text>
</comment>
<dbReference type="InterPro" id="IPR049261">
    <property type="entry name" value="RecA-like_C"/>
</dbReference>
<dbReference type="InterPro" id="IPR027417">
    <property type="entry name" value="P-loop_NTPase"/>
</dbReference>
<dbReference type="SUPFAM" id="SSF52540">
    <property type="entry name" value="P-loop containing nucleoside triphosphate hydrolases"/>
    <property type="match status" value="1"/>
</dbReference>
<dbReference type="PANTHER" id="PTHR45900:SF1">
    <property type="entry name" value="MITOCHONDRIAL DNA REPAIR PROTEIN RECA HOMOLOG-RELATED"/>
    <property type="match status" value="1"/>
</dbReference>
<evidence type="ECO:0000256" key="2">
    <source>
        <dbReference type="ARBA" id="ARBA00015553"/>
    </source>
</evidence>
<evidence type="ECO:0000259" key="12">
    <source>
        <dbReference type="PROSITE" id="PS50163"/>
    </source>
</evidence>
<feature type="binding site" evidence="7">
    <location>
        <begin position="67"/>
        <end position="74"/>
    </location>
    <ligand>
        <name>ATP</name>
        <dbReference type="ChEBI" id="CHEBI:30616"/>
    </ligand>
</feature>
<dbReference type="InterPro" id="IPR023400">
    <property type="entry name" value="RecA_C_sf"/>
</dbReference>
<feature type="compositionally biased region" description="Polar residues" evidence="10">
    <location>
        <begin position="331"/>
        <end position="341"/>
    </location>
</feature>
<accession>A0ABR7N538</accession>
<dbReference type="SMART" id="SM00382">
    <property type="entry name" value="AAA"/>
    <property type="match status" value="1"/>
</dbReference>
<evidence type="ECO:0000313" key="14">
    <source>
        <dbReference type="Proteomes" id="UP000657421"/>
    </source>
</evidence>
<comment type="caution">
    <text evidence="13">The sequence shown here is derived from an EMBL/GenBank/DDBJ whole genome shotgun (WGS) entry which is preliminary data.</text>
</comment>
<organism evidence="13 14">
    <name type="scientific">Jingyaoa shaoxingensis</name>
    <dbReference type="NCBI Taxonomy" id="2763671"/>
    <lineage>
        <taxon>Bacteria</taxon>
        <taxon>Bacillati</taxon>
        <taxon>Bacillota</taxon>
        <taxon>Clostridia</taxon>
        <taxon>Lachnospirales</taxon>
        <taxon>Lachnospiraceae</taxon>
        <taxon>Jingyaoa</taxon>
    </lineage>
</organism>
<dbReference type="HAMAP" id="MF_00268">
    <property type="entry name" value="RecA"/>
    <property type="match status" value="1"/>
</dbReference>
<dbReference type="InterPro" id="IPR020588">
    <property type="entry name" value="RecA_ATP-bd"/>
</dbReference>
<keyword evidence="4 7" id="KW-0067">ATP-binding</keyword>
<dbReference type="Proteomes" id="UP000657421">
    <property type="component" value="Unassembled WGS sequence"/>
</dbReference>
<dbReference type="InterPro" id="IPR020587">
    <property type="entry name" value="RecA_monomer-monomer_interface"/>
</dbReference>
<evidence type="ECO:0000256" key="6">
    <source>
        <dbReference type="ARBA" id="ARBA00023172"/>
    </source>
</evidence>
<gene>
    <name evidence="7 13" type="primary">recA</name>
    <name evidence="13" type="ORF">H8716_00050</name>
</gene>
<dbReference type="Pfam" id="PF00154">
    <property type="entry name" value="RecA_N"/>
    <property type="match status" value="1"/>
</dbReference>
<name>A0ABR7N538_9FIRM</name>
<keyword evidence="5 7" id="KW-0238">DNA-binding</keyword>
<keyword evidence="6 7" id="KW-0233">DNA recombination</keyword>
<dbReference type="NCBIfam" id="TIGR02012">
    <property type="entry name" value="tigrfam_recA"/>
    <property type="match status" value="1"/>
</dbReference>
<dbReference type="EMBL" id="JACRSZ010000001">
    <property type="protein sequence ID" value="MBC8571488.1"/>
    <property type="molecule type" value="Genomic_DNA"/>
</dbReference>
<dbReference type="PROSITE" id="PS50162">
    <property type="entry name" value="RECA_2"/>
    <property type="match status" value="1"/>
</dbReference>